<dbReference type="Proteomes" id="UP000034883">
    <property type="component" value="Chromosome"/>
</dbReference>
<dbReference type="Gene3D" id="2.40.170.20">
    <property type="entry name" value="TonB-dependent receptor, beta-barrel domain"/>
    <property type="match status" value="1"/>
</dbReference>
<dbReference type="Gene3D" id="2.170.130.10">
    <property type="entry name" value="TonB-dependent receptor, plug domain"/>
    <property type="match status" value="1"/>
</dbReference>
<evidence type="ECO:0000256" key="1">
    <source>
        <dbReference type="ARBA" id="ARBA00004571"/>
    </source>
</evidence>
<keyword evidence="2 10" id="KW-0813">Transport</keyword>
<dbReference type="GO" id="GO:0015344">
    <property type="term" value="F:siderophore uptake transmembrane transporter activity"/>
    <property type="evidence" value="ECO:0007669"/>
    <property type="project" value="TreeGrafter"/>
</dbReference>
<dbReference type="GO" id="GO:0044718">
    <property type="term" value="P:siderophore transmembrane transport"/>
    <property type="evidence" value="ECO:0007669"/>
    <property type="project" value="TreeGrafter"/>
</dbReference>
<evidence type="ECO:0000256" key="7">
    <source>
        <dbReference type="ARBA" id="ARBA00023136"/>
    </source>
</evidence>
<dbReference type="Pfam" id="PF07715">
    <property type="entry name" value="Plug"/>
    <property type="match status" value="1"/>
</dbReference>
<sequence>MARRSELVSFVALLLVAPSAHAQDDDLVADDVVVHAPSEAEELAQSSDAVRVIDTEEARDRSADVAEVLARSEGLNVRRTGGLGAPVDLCIHGVCGSGVRMFLDGVPLELAGLGVGVQGVPVGLVERIEVYRGMVPVRFGTDALGGAINVVRAASYFDPHVGASLQIGSFGTYRLTHGAGYRDDATRLYAAVQAYYDRSRNDAWMDVEVEDARGRVAPARIQRFHSAYEAYGIALEGGFVGAPFADRLLLRAFVGEHDRDIQHDVLATTPVGDATTGEVSFGALLRYQHAITDDVELDAYVGYTRRAIDLHDASDAHYDWRGRVRPRRRTAPGELGNRAFDQTIWQDALPARLNLMWRPADEHRLLLDVTPELVARTGIDREQSSVGGRDPLNAERELFTLISGLEHQMTLFGGVLENQIFVKDYVFFASAEEILTDASYVLRRREAHEIGVGEGLRVAPLEWLFVRASYEHATRLPEPDEIFGDGVLIVANLGLAPERSHNATLEVAIDLDDTPIGALRASVAGLVRARENMIVLLGDHLSFSHQNVYRALAIGGEGSVAWVSPGEWVSLSANLTYLDDRNTSYEGTFASTRGDRIPYRPWLFANFGASFRARGLFARDELAIEWRARYVHEFTRAWESNGRPDTKDVVPSQLGHDVALTYSVLGPPRVSTSVEITNLSDERLYDYFRVQRPSRAAFLKLSIEY</sequence>
<dbReference type="InterPro" id="IPR012910">
    <property type="entry name" value="Plug_dom"/>
</dbReference>
<feature type="chain" id="PRO_5002511626" evidence="12">
    <location>
        <begin position="23"/>
        <end position="705"/>
    </location>
</feature>
<evidence type="ECO:0000259" key="14">
    <source>
        <dbReference type="Pfam" id="PF07715"/>
    </source>
</evidence>
<dbReference type="RefSeq" id="WP_053235828.1">
    <property type="nucleotide sequence ID" value="NZ_CP011125.1"/>
</dbReference>
<keyword evidence="9 10" id="KW-0998">Cell outer membrane</keyword>
<dbReference type="STRING" id="927083.DB32_005867"/>
<evidence type="ECO:0000259" key="13">
    <source>
        <dbReference type="Pfam" id="PF00593"/>
    </source>
</evidence>
<keyword evidence="16" id="KW-1185">Reference proteome</keyword>
<evidence type="ECO:0000256" key="11">
    <source>
        <dbReference type="RuleBase" id="RU003357"/>
    </source>
</evidence>
<evidence type="ECO:0000256" key="2">
    <source>
        <dbReference type="ARBA" id="ARBA00022448"/>
    </source>
</evidence>
<feature type="domain" description="TonB-dependent receptor-like beta-barrel" evidence="13">
    <location>
        <begin position="455"/>
        <end position="679"/>
    </location>
</feature>
<evidence type="ECO:0000256" key="6">
    <source>
        <dbReference type="ARBA" id="ARBA00023077"/>
    </source>
</evidence>
<keyword evidence="8 15" id="KW-0675">Receptor</keyword>
<dbReference type="InterPro" id="IPR036942">
    <property type="entry name" value="Beta-barrel_TonB_sf"/>
</dbReference>
<evidence type="ECO:0000256" key="12">
    <source>
        <dbReference type="SAM" id="SignalP"/>
    </source>
</evidence>
<reference evidence="15 16" key="1">
    <citation type="submission" date="2015-03" db="EMBL/GenBank/DDBJ databases">
        <title>Genome assembly of Sandaracinus amylolyticus DSM 53668.</title>
        <authorList>
            <person name="Sharma G."/>
            <person name="Subramanian S."/>
        </authorList>
    </citation>
    <scope>NUCLEOTIDE SEQUENCE [LARGE SCALE GENOMIC DNA]</scope>
    <source>
        <strain evidence="15 16">DSM 53668</strain>
    </source>
</reference>
<evidence type="ECO:0000256" key="8">
    <source>
        <dbReference type="ARBA" id="ARBA00023170"/>
    </source>
</evidence>
<dbReference type="PANTHER" id="PTHR30069">
    <property type="entry name" value="TONB-DEPENDENT OUTER MEMBRANE RECEPTOR"/>
    <property type="match status" value="1"/>
</dbReference>
<accession>A0A0F6W6G9</accession>
<feature type="signal peptide" evidence="12">
    <location>
        <begin position="1"/>
        <end position="22"/>
    </location>
</feature>
<dbReference type="AlphaFoldDB" id="A0A0F6W6G9"/>
<feature type="domain" description="TonB-dependent receptor plug" evidence="14">
    <location>
        <begin position="45"/>
        <end position="147"/>
    </location>
</feature>
<keyword evidence="6 11" id="KW-0798">TonB box</keyword>
<comment type="subcellular location">
    <subcellularLocation>
        <location evidence="1 10">Cell outer membrane</location>
        <topology evidence="1 10">Multi-pass membrane protein</topology>
    </subcellularLocation>
</comment>
<proteinExistence type="inferred from homology"/>
<protein>
    <submittedName>
        <fullName evidence="15">Outer membrane vitamin B12 receptor BtuB</fullName>
    </submittedName>
</protein>
<dbReference type="InterPro" id="IPR039426">
    <property type="entry name" value="TonB-dep_rcpt-like"/>
</dbReference>
<dbReference type="PROSITE" id="PS52016">
    <property type="entry name" value="TONB_DEPENDENT_REC_3"/>
    <property type="match status" value="1"/>
</dbReference>
<evidence type="ECO:0000256" key="4">
    <source>
        <dbReference type="ARBA" id="ARBA00022692"/>
    </source>
</evidence>
<name>A0A0F6W6G9_9BACT</name>
<dbReference type="Pfam" id="PF00593">
    <property type="entry name" value="TonB_dep_Rec_b-barrel"/>
    <property type="match status" value="1"/>
</dbReference>
<dbReference type="InterPro" id="IPR000531">
    <property type="entry name" value="Beta-barrel_TonB"/>
</dbReference>
<evidence type="ECO:0000313" key="16">
    <source>
        <dbReference type="Proteomes" id="UP000034883"/>
    </source>
</evidence>
<organism evidence="15 16">
    <name type="scientific">Sandaracinus amylolyticus</name>
    <dbReference type="NCBI Taxonomy" id="927083"/>
    <lineage>
        <taxon>Bacteria</taxon>
        <taxon>Pseudomonadati</taxon>
        <taxon>Myxococcota</taxon>
        <taxon>Polyangia</taxon>
        <taxon>Polyangiales</taxon>
        <taxon>Sandaracinaceae</taxon>
        <taxon>Sandaracinus</taxon>
    </lineage>
</organism>
<dbReference type="PANTHER" id="PTHR30069:SF29">
    <property type="entry name" value="HEMOGLOBIN AND HEMOGLOBIN-HAPTOGLOBIN-BINDING PROTEIN 1-RELATED"/>
    <property type="match status" value="1"/>
</dbReference>
<dbReference type="GO" id="GO:0009279">
    <property type="term" value="C:cell outer membrane"/>
    <property type="evidence" value="ECO:0007669"/>
    <property type="project" value="UniProtKB-SubCell"/>
</dbReference>
<dbReference type="InterPro" id="IPR037066">
    <property type="entry name" value="Plug_dom_sf"/>
</dbReference>
<evidence type="ECO:0000256" key="9">
    <source>
        <dbReference type="ARBA" id="ARBA00023237"/>
    </source>
</evidence>
<dbReference type="SUPFAM" id="SSF56935">
    <property type="entry name" value="Porins"/>
    <property type="match status" value="1"/>
</dbReference>
<dbReference type="OrthoDB" id="9812892at2"/>
<evidence type="ECO:0000256" key="3">
    <source>
        <dbReference type="ARBA" id="ARBA00022452"/>
    </source>
</evidence>
<evidence type="ECO:0000313" key="15">
    <source>
        <dbReference type="EMBL" id="AKF08718.1"/>
    </source>
</evidence>
<keyword evidence="4 10" id="KW-0812">Transmembrane</keyword>
<keyword evidence="3 10" id="KW-1134">Transmembrane beta strand</keyword>
<dbReference type="EMBL" id="CP011125">
    <property type="protein sequence ID" value="AKF08718.1"/>
    <property type="molecule type" value="Genomic_DNA"/>
</dbReference>
<dbReference type="KEGG" id="samy:DB32_005867"/>
<evidence type="ECO:0000256" key="10">
    <source>
        <dbReference type="PROSITE-ProRule" id="PRU01360"/>
    </source>
</evidence>
<keyword evidence="5 12" id="KW-0732">Signal</keyword>
<evidence type="ECO:0000256" key="5">
    <source>
        <dbReference type="ARBA" id="ARBA00022729"/>
    </source>
</evidence>
<keyword evidence="7 10" id="KW-0472">Membrane</keyword>
<comment type="similarity">
    <text evidence="10 11">Belongs to the TonB-dependent receptor family.</text>
</comment>
<gene>
    <name evidence="15" type="ORF">DB32_005867</name>
</gene>